<evidence type="ECO:0000313" key="1">
    <source>
        <dbReference type="EMBL" id="MCW3804076.1"/>
    </source>
</evidence>
<protein>
    <submittedName>
        <fullName evidence="1">(2Fe-2S) ferredoxin domain-containing protein</fullName>
    </submittedName>
</protein>
<sequence>MTKVKTLDDLKKMRNELQSKLTLREKSDHPEKMVQIKVSMATCGIASGAKETMNYLIEELDNRAVDAVVTQTGCMGYCHSEPTIEVHVPGTEPVVYGHVDTKKAEEIITKHIIGGELVDGVIPVSYTTPNEDENEK</sequence>
<dbReference type="AlphaFoldDB" id="A0AAE3MAW6"/>
<gene>
    <name evidence="1" type="ORF">OM074_00475</name>
</gene>
<dbReference type="EMBL" id="JAPDPI010000001">
    <property type="protein sequence ID" value="MCW3804076.1"/>
    <property type="molecule type" value="Genomic_DNA"/>
</dbReference>
<organism evidence="1 2">
    <name type="scientific">Plebeiibacterium marinum</name>
    <dbReference type="NCBI Taxonomy" id="2992111"/>
    <lineage>
        <taxon>Bacteria</taxon>
        <taxon>Pseudomonadati</taxon>
        <taxon>Bacteroidota</taxon>
        <taxon>Bacteroidia</taxon>
        <taxon>Marinilabiliales</taxon>
        <taxon>Marinilabiliaceae</taxon>
        <taxon>Plebeiibacterium</taxon>
    </lineage>
</organism>
<proteinExistence type="predicted"/>
<dbReference type="RefSeq" id="WP_301197299.1">
    <property type="nucleotide sequence ID" value="NZ_JAPDPI010000001.1"/>
</dbReference>
<name>A0AAE3MAW6_9BACT</name>
<evidence type="ECO:0000313" key="2">
    <source>
        <dbReference type="Proteomes" id="UP001207408"/>
    </source>
</evidence>
<accession>A0AAE3MAW6</accession>
<dbReference type="CDD" id="cd02980">
    <property type="entry name" value="TRX_Fd_family"/>
    <property type="match status" value="1"/>
</dbReference>
<dbReference type="SUPFAM" id="SSF52833">
    <property type="entry name" value="Thioredoxin-like"/>
    <property type="match status" value="1"/>
</dbReference>
<reference evidence="1" key="1">
    <citation type="submission" date="2022-10" db="EMBL/GenBank/DDBJ databases">
        <authorList>
            <person name="Yu W.X."/>
        </authorList>
    </citation>
    <scope>NUCLEOTIDE SEQUENCE</scope>
    <source>
        <strain evidence="1">D04</strain>
    </source>
</reference>
<comment type="caution">
    <text evidence="1">The sequence shown here is derived from an EMBL/GenBank/DDBJ whole genome shotgun (WGS) entry which is preliminary data.</text>
</comment>
<keyword evidence="2" id="KW-1185">Reference proteome</keyword>
<dbReference type="InterPro" id="IPR036249">
    <property type="entry name" value="Thioredoxin-like_sf"/>
</dbReference>
<dbReference type="Proteomes" id="UP001207408">
    <property type="component" value="Unassembled WGS sequence"/>
</dbReference>
<dbReference type="Gene3D" id="3.40.30.10">
    <property type="entry name" value="Glutaredoxin"/>
    <property type="match status" value="1"/>
</dbReference>